<feature type="region of interest" description="Disordered" evidence="1">
    <location>
        <begin position="214"/>
        <end position="258"/>
    </location>
</feature>
<dbReference type="InterPro" id="IPR036691">
    <property type="entry name" value="Endo/exonu/phosph_ase_sf"/>
</dbReference>
<name>A0A3A3Z4B1_9ACTN</name>
<dbReference type="Gene3D" id="3.60.10.10">
    <property type="entry name" value="Endonuclease/exonuclease/phosphatase"/>
    <property type="match status" value="1"/>
</dbReference>
<comment type="caution">
    <text evidence="3">The sequence shown here is derived from an EMBL/GenBank/DDBJ whole genome shotgun (WGS) entry which is preliminary data.</text>
</comment>
<dbReference type="PANTHER" id="PTHR42834">
    <property type="entry name" value="ENDONUCLEASE/EXONUCLEASE/PHOSPHATASE FAMILY PROTEIN (AFU_ORTHOLOGUE AFUA_3G09210)"/>
    <property type="match status" value="1"/>
</dbReference>
<dbReference type="SUPFAM" id="SSF56219">
    <property type="entry name" value="DNase I-like"/>
    <property type="match status" value="1"/>
</dbReference>
<dbReference type="InterPro" id="IPR006311">
    <property type="entry name" value="TAT_signal"/>
</dbReference>
<evidence type="ECO:0000259" key="2">
    <source>
        <dbReference type="Pfam" id="PF03372"/>
    </source>
</evidence>
<dbReference type="InterPro" id="IPR047971">
    <property type="entry name" value="ExeM-like"/>
</dbReference>
<dbReference type="Proteomes" id="UP000265614">
    <property type="component" value="Unassembled WGS sequence"/>
</dbReference>
<organism evidence="3 4">
    <name type="scientific">Vallicoccus soli</name>
    <dbReference type="NCBI Taxonomy" id="2339232"/>
    <lineage>
        <taxon>Bacteria</taxon>
        <taxon>Bacillati</taxon>
        <taxon>Actinomycetota</taxon>
        <taxon>Actinomycetes</taxon>
        <taxon>Motilibacterales</taxon>
        <taxon>Vallicoccaceae</taxon>
        <taxon>Vallicoccus</taxon>
    </lineage>
</organism>
<keyword evidence="4" id="KW-1185">Reference proteome</keyword>
<dbReference type="AlphaFoldDB" id="A0A3A3Z4B1"/>
<feature type="region of interest" description="Disordered" evidence="1">
    <location>
        <begin position="469"/>
        <end position="489"/>
    </location>
</feature>
<feature type="domain" description="Endonuclease/exonuclease/phosphatase" evidence="2">
    <location>
        <begin position="496"/>
        <end position="783"/>
    </location>
</feature>
<dbReference type="OrthoDB" id="1016457at2"/>
<evidence type="ECO:0000313" key="4">
    <source>
        <dbReference type="Proteomes" id="UP000265614"/>
    </source>
</evidence>
<dbReference type="NCBIfam" id="NF033681">
    <property type="entry name" value="ExeM_NucH_DNase"/>
    <property type="match status" value="1"/>
</dbReference>
<keyword evidence="3" id="KW-0540">Nuclease</keyword>
<dbReference type="CDD" id="cd10283">
    <property type="entry name" value="MnuA_DNase1-like"/>
    <property type="match status" value="1"/>
</dbReference>
<reference evidence="3 4" key="1">
    <citation type="submission" date="2018-09" db="EMBL/GenBank/DDBJ databases">
        <title>YIM 75000 draft genome.</title>
        <authorList>
            <person name="Tang S."/>
            <person name="Feng Y."/>
        </authorList>
    </citation>
    <scope>NUCLEOTIDE SEQUENCE [LARGE SCALE GENOMIC DNA]</scope>
    <source>
        <strain evidence="3 4">YIM 75000</strain>
    </source>
</reference>
<feature type="region of interest" description="Disordered" evidence="1">
    <location>
        <begin position="1"/>
        <end position="31"/>
    </location>
</feature>
<dbReference type="InterPro" id="IPR005135">
    <property type="entry name" value="Endo/exonuclease/phosphatase"/>
</dbReference>
<accession>A0A3A3Z4B1</accession>
<keyword evidence="3" id="KW-0378">Hydrolase</keyword>
<protein>
    <submittedName>
        <fullName evidence="3">ExeM/NucH family extracellular endonuclease</fullName>
    </submittedName>
</protein>
<dbReference type="EMBL" id="QZEZ01000001">
    <property type="protein sequence ID" value="RJK97803.1"/>
    <property type="molecule type" value="Genomic_DNA"/>
</dbReference>
<dbReference type="CDD" id="cd04486">
    <property type="entry name" value="YhcR_OBF_like"/>
    <property type="match status" value="1"/>
</dbReference>
<proteinExistence type="predicted"/>
<dbReference type="Pfam" id="PF03372">
    <property type="entry name" value="Exo_endo_phos"/>
    <property type="match status" value="1"/>
</dbReference>
<keyword evidence="3" id="KW-0255">Endonuclease</keyword>
<dbReference type="GO" id="GO:0004519">
    <property type="term" value="F:endonuclease activity"/>
    <property type="evidence" value="ECO:0007669"/>
    <property type="project" value="UniProtKB-KW"/>
</dbReference>
<dbReference type="PROSITE" id="PS51318">
    <property type="entry name" value="TAT"/>
    <property type="match status" value="1"/>
</dbReference>
<evidence type="ECO:0000256" key="1">
    <source>
        <dbReference type="SAM" id="MobiDB-lite"/>
    </source>
</evidence>
<dbReference type="PANTHER" id="PTHR42834:SF1">
    <property type="entry name" value="ENDONUCLEASE_EXONUCLEASE_PHOSPHATASE FAMILY PROTEIN (AFU_ORTHOLOGUE AFUA_3G09210)"/>
    <property type="match status" value="1"/>
</dbReference>
<sequence>MAPGGDEPAPWGVTARTHRTTRRNQVLPTTPSPARRAALAGATALSALAATALGAVGALPAAAAPPAAPFVSEVHYDNDGADTGEFVEVQLPPGTSSAGLSVVLYNGSGGAVYDTDALPLVTAPADAPAVAVVDYPANGVQNGSPDGIALVRGSEVLELLSYEGVLTATNGPAAGRTSTDIGVAEAGSEPAGQSLSRTYDAAADALVWSGPAPATRGAVNPGGGTGPEEPPVGDPCAATPTHQVGAVQGSGDATPLAGSTVRVRGTVVGDVEGLSGFYLQDADGDGDPATSDGVFVFEPGAQVDLGDEVAVTGEAEEYFAQTQVSADRVEVCADGTAADLPAPAALDLPAGDAERERLEGMLVAPADALTVSEVYDLTSFGELTLSEGGLLVQPTEVARPGEAAEAVAAQGALRSIVLDDAVSSRVSVTTLPYLTPQTPVRVGDALRFTAPLVLGYGFDAWRLQPADGTAEGTFAPQDTRPEAPEPVGGDLRVGAFNVLNYFLTREEPGRGARTDAEFEQQAAKVVSALGGLDAEVVTLMEIEDTDSTGLTPGDADTAVADLVARLNAAAGGRVWAYSPFPQELYGVERDVIRNAIIYKRAAVRPVGAPVGLVDETVWSNAREPVAQTFKARGDTFTVVANHFKSKGGTGTGDNADNGQGAYNGDRVRQAASLDAFLDRLVRSTGDPDVVSLGDYNAYTREDPIDLLEREGLVDLGSALDPGRYSYVFEALSGSLDHALATRAMAAKVTGATHWNINSVESSAYQYSGDEALFAPDPYRSSDHDPLVVGVDLQGGPARALPTGRASGGSWVHPQERVAYVAGHLVNTGRAPVSVRMLTAYGDTTARTVQPGAAVYLTRSTGLADLPPGSATLQVRATVRGAAVQSLYRVDHPGRSAAGA</sequence>
<gene>
    <name evidence="3" type="ORF">D5H78_02115</name>
</gene>
<evidence type="ECO:0000313" key="3">
    <source>
        <dbReference type="EMBL" id="RJK97803.1"/>
    </source>
</evidence>